<evidence type="ECO:0000313" key="3">
    <source>
        <dbReference type="Proteomes" id="UP000609121"/>
    </source>
</evidence>
<organism evidence="2 3">
    <name type="scientific">Mangrovicoccus algicola</name>
    <dbReference type="NCBI Taxonomy" id="2771008"/>
    <lineage>
        <taxon>Bacteria</taxon>
        <taxon>Pseudomonadati</taxon>
        <taxon>Pseudomonadota</taxon>
        <taxon>Alphaproteobacteria</taxon>
        <taxon>Rhodobacterales</taxon>
        <taxon>Paracoccaceae</taxon>
        <taxon>Mangrovicoccus</taxon>
    </lineage>
</organism>
<dbReference type="RefSeq" id="WP_193181194.1">
    <property type="nucleotide sequence ID" value="NZ_JACVXA010000014.1"/>
</dbReference>
<evidence type="ECO:0000256" key="1">
    <source>
        <dbReference type="SAM" id="MobiDB-lite"/>
    </source>
</evidence>
<protein>
    <submittedName>
        <fullName evidence="2">ParB N-terminal domain-containing protein</fullName>
    </submittedName>
</protein>
<comment type="caution">
    <text evidence="2">The sequence shown here is derived from an EMBL/GenBank/DDBJ whole genome shotgun (WGS) entry which is preliminary data.</text>
</comment>
<dbReference type="InterPro" id="IPR036086">
    <property type="entry name" value="ParB/Sulfiredoxin_sf"/>
</dbReference>
<feature type="region of interest" description="Disordered" evidence="1">
    <location>
        <begin position="1"/>
        <end position="44"/>
    </location>
</feature>
<accession>A0A8J7CUV0</accession>
<dbReference type="AlphaFoldDB" id="A0A8J7CUV0"/>
<dbReference type="Proteomes" id="UP000609121">
    <property type="component" value="Unassembled WGS sequence"/>
</dbReference>
<name>A0A8J7CUV0_9RHOB</name>
<sequence length="359" mass="39468">MSRKRLGSIDRDTIREMREGAEKSAAERRDMAAGMAPPIGKVAGSAAAQVEEEIRKLRRENSGLRADSETLAGARDDGRVVELVPLERIDLHALARDRRMLDRDGEAWAELKGSIAARGQQVPVELGPEADGSWRLISGYRRVSVLRELYEETGDPKFSQVRALIRSRRETLGDMLAMIEENEIRQDVSFYERGRICCLAAEQGICDGIEEAIQALFPNSSRNRRYKIRNFTVIHAVFGPYLDYPEAIGERLGARLAQAVKDGREAELIAVLSDRDAKFPGPAEELAVLEAFVAGRGAFGAARPDRPAPLVADWQGQGVSIRASARDGKLVLTLEGCADLDEAGLRAMLERVGSSLQES</sequence>
<evidence type="ECO:0000313" key="2">
    <source>
        <dbReference type="EMBL" id="MBE3637979.1"/>
    </source>
</evidence>
<feature type="compositionally biased region" description="Basic and acidic residues" evidence="1">
    <location>
        <begin position="7"/>
        <end position="31"/>
    </location>
</feature>
<reference evidence="2" key="1">
    <citation type="submission" date="2020-09" db="EMBL/GenBank/DDBJ databases">
        <title>A novel bacterium of genus Mangrovicoccus, isolated from South China Sea.</title>
        <authorList>
            <person name="Huang H."/>
            <person name="Mo K."/>
            <person name="Hu Y."/>
        </authorList>
    </citation>
    <scope>NUCLEOTIDE SEQUENCE</scope>
    <source>
        <strain evidence="2">HB182678</strain>
    </source>
</reference>
<dbReference type="EMBL" id="JACVXA010000014">
    <property type="protein sequence ID" value="MBE3637979.1"/>
    <property type="molecule type" value="Genomic_DNA"/>
</dbReference>
<keyword evidence="3" id="KW-1185">Reference proteome</keyword>
<dbReference type="Gene3D" id="3.90.1530.30">
    <property type="match status" value="1"/>
</dbReference>
<proteinExistence type="predicted"/>
<dbReference type="SUPFAM" id="SSF110849">
    <property type="entry name" value="ParB/Sulfiredoxin"/>
    <property type="match status" value="1"/>
</dbReference>
<gene>
    <name evidence="2" type="ORF">ICN82_07165</name>
</gene>